<keyword evidence="2" id="KW-0238">DNA-binding</keyword>
<dbReference type="GO" id="GO:0043565">
    <property type="term" value="F:sequence-specific DNA binding"/>
    <property type="evidence" value="ECO:0007669"/>
    <property type="project" value="InterPro"/>
</dbReference>
<proteinExistence type="predicted"/>
<dbReference type="SUPFAM" id="SSF46689">
    <property type="entry name" value="Homeodomain-like"/>
    <property type="match status" value="1"/>
</dbReference>
<dbReference type="RefSeq" id="WP_178934516.1">
    <property type="nucleotide sequence ID" value="NZ_JACBAZ010000012.1"/>
</dbReference>
<dbReference type="InterPro" id="IPR018060">
    <property type="entry name" value="HTH_AraC"/>
</dbReference>
<dbReference type="EMBL" id="JACBAZ010000012">
    <property type="protein sequence ID" value="NWK57442.1"/>
    <property type="molecule type" value="Genomic_DNA"/>
</dbReference>
<gene>
    <name evidence="5" type="ORF">HW115_17620</name>
</gene>
<dbReference type="Pfam" id="PF13377">
    <property type="entry name" value="Peripla_BP_3"/>
    <property type="match status" value="1"/>
</dbReference>
<keyword evidence="3" id="KW-0804">Transcription</keyword>
<dbReference type="AlphaFoldDB" id="A0A851GK98"/>
<dbReference type="PROSITE" id="PS00041">
    <property type="entry name" value="HTH_ARAC_FAMILY_1"/>
    <property type="match status" value="1"/>
</dbReference>
<organism evidence="5 6">
    <name type="scientific">Oceaniferula marina</name>
    <dbReference type="NCBI Taxonomy" id="2748318"/>
    <lineage>
        <taxon>Bacteria</taxon>
        <taxon>Pseudomonadati</taxon>
        <taxon>Verrucomicrobiota</taxon>
        <taxon>Verrucomicrobiia</taxon>
        <taxon>Verrucomicrobiales</taxon>
        <taxon>Verrucomicrobiaceae</taxon>
        <taxon>Oceaniferula</taxon>
    </lineage>
</organism>
<reference evidence="5 6" key="1">
    <citation type="submission" date="2020-07" db="EMBL/GenBank/DDBJ databases">
        <title>Roseicoccus Jingziensis gen. nov., sp. nov., isolated from coastal seawater.</title>
        <authorList>
            <person name="Feng X."/>
        </authorList>
    </citation>
    <scope>NUCLEOTIDE SEQUENCE [LARGE SCALE GENOMIC DNA]</scope>
    <source>
        <strain evidence="5 6">N1E253</strain>
    </source>
</reference>
<evidence type="ECO:0000256" key="1">
    <source>
        <dbReference type="ARBA" id="ARBA00023015"/>
    </source>
</evidence>
<protein>
    <submittedName>
        <fullName evidence="5">Helix-turn-helix domain-containing protein</fullName>
    </submittedName>
</protein>
<dbReference type="InterPro" id="IPR046335">
    <property type="entry name" value="LacI/GalR-like_sensor"/>
</dbReference>
<dbReference type="Proteomes" id="UP000557872">
    <property type="component" value="Unassembled WGS sequence"/>
</dbReference>
<accession>A0A851GK98</accession>
<dbReference type="InterPro" id="IPR028082">
    <property type="entry name" value="Peripla_BP_I"/>
</dbReference>
<dbReference type="InterPro" id="IPR018062">
    <property type="entry name" value="HTH_AraC-typ_CS"/>
</dbReference>
<dbReference type="InterPro" id="IPR020449">
    <property type="entry name" value="Tscrpt_reg_AraC-type_HTH"/>
</dbReference>
<dbReference type="InterPro" id="IPR009057">
    <property type="entry name" value="Homeodomain-like_sf"/>
</dbReference>
<dbReference type="PANTHER" id="PTHR43280:SF28">
    <property type="entry name" value="HTH-TYPE TRANSCRIPTIONAL ACTIVATOR RHAS"/>
    <property type="match status" value="1"/>
</dbReference>
<sequence>MKPIDKNQRQSKDSSFTLGLVMDFFNPKLLEGARAYCEEQHIRLDARWSVRGDWLPEKLSWNGVLHGLVEASAVSERLAQTTLPALALTADESSLAVIPDYYRCGQLAAEELLCYGAEHLLLAKLSHRFLDRRFFDGALSVAQQHQIPFTAFDNTSRSFRPMIRKLVRTIKKPPSPLGFCLAHAAVAHSVTNALASSGIRIPEEVSIVVIDKDVQQTAALATVPLTSIELNEWHRGFVAAETLHRWLLDKHKPAHDIQIPPRGVRGRASTGHVESRDPVMAKALGYLRAHFKQSIGVPEIVAAAGASRRLVEMRFREALNRSIHEELRRLRIEHAQHLLKEQSLSITEIARSCGFASVHYFSAAFKREIGISPKRFQQQNRDASSRGE</sequence>
<comment type="caution">
    <text evidence="5">The sequence shown here is derived from an EMBL/GenBank/DDBJ whole genome shotgun (WGS) entry which is preliminary data.</text>
</comment>
<evidence type="ECO:0000256" key="2">
    <source>
        <dbReference type="ARBA" id="ARBA00023125"/>
    </source>
</evidence>
<evidence type="ECO:0000313" key="6">
    <source>
        <dbReference type="Proteomes" id="UP000557872"/>
    </source>
</evidence>
<keyword evidence="6" id="KW-1185">Reference proteome</keyword>
<name>A0A851GK98_9BACT</name>
<keyword evidence="1" id="KW-0805">Transcription regulation</keyword>
<dbReference type="SUPFAM" id="SSF53822">
    <property type="entry name" value="Periplasmic binding protein-like I"/>
    <property type="match status" value="1"/>
</dbReference>
<evidence type="ECO:0000313" key="5">
    <source>
        <dbReference type="EMBL" id="NWK57442.1"/>
    </source>
</evidence>
<dbReference type="PANTHER" id="PTHR43280">
    <property type="entry name" value="ARAC-FAMILY TRANSCRIPTIONAL REGULATOR"/>
    <property type="match status" value="1"/>
</dbReference>
<dbReference type="GO" id="GO:0003700">
    <property type="term" value="F:DNA-binding transcription factor activity"/>
    <property type="evidence" value="ECO:0007669"/>
    <property type="project" value="InterPro"/>
</dbReference>
<dbReference type="Gene3D" id="1.10.10.60">
    <property type="entry name" value="Homeodomain-like"/>
    <property type="match status" value="1"/>
</dbReference>
<evidence type="ECO:0000259" key="4">
    <source>
        <dbReference type="PROSITE" id="PS01124"/>
    </source>
</evidence>
<dbReference type="Pfam" id="PF12833">
    <property type="entry name" value="HTH_18"/>
    <property type="match status" value="1"/>
</dbReference>
<dbReference type="Gene3D" id="3.40.50.2300">
    <property type="match status" value="2"/>
</dbReference>
<dbReference type="SMART" id="SM00342">
    <property type="entry name" value="HTH_ARAC"/>
    <property type="match status" value="1"/>
</dbReference>
<dbReference type="PROSITE" id="PS01124">
    <property type="entry name" value="HTH_ARAC_FAMILY_2"/>
    <property type="match status" value="1"/>
</dbReference>
<dbReference type="PRINTS" id="PR00032">
    <property type="entry name" value="HTHARAC"/>
</dbReference>
<feature type="domain" description="HTH araC/xylS-type" evidence="4">
    <location>
        <begin position="281"/>
        <end position="379"/>
    </location>
</feature>
<evidence type="ECO:0000256" key="3">
    <source>
        <dbReference type="ARBA" id="ARBA00023163"/>
    </source>
</evidence>